<sequence length="272" mass="26699">MKRAELAKRAMVVLLGMGLCTAVPGVSFAHPGGPGGPGGGPGGPGGPGGGFGGGGPGGGFGGHGGPGGWGGGPGPGGGGPGGGWGGGGDWHHHFNGGGWGGGGWGGYPSMGWWAPDYYGGWNYPAYGWGYDSWNDPWISPGWAGWGWGWSAPFMFGAAMGTSVGNIVVVRGNGQSGSVAASPGAVSGAYYNEQGQYVTSQPVQSGGVASYPTYAVPGGAQSMTQVNGQAPFPSPVYTATPTVNPGTTQADPTAVHCAGGRFFNVMTQSCESP</sequence>
<evidence type="ECO:0008006" key="5">
    <source>
        <dbReference type="Google" id="ProtNLM"/>
    </source>
</evidence>
<comment type="caution">
    <text evidence="3">The sequence shown here is derived from an EMBL/GenBank/DDBJ whole genome shotgun (WGS) entry which is preliminary data.</text>
</comment>
<name>A0ABS3LN17_9PROT</name>
<feature type="signal peptide" evidence="2">
    <location>
        <begin position="1"/>
        <end position="29"/>
    </location>
</feature>
<keyword evidence="4" id="KW-1185">Reference proteome</keyword>
<gene>
    <name evidence="3" type="ORF">J2D75_09745</name>
</gene>
<dbReference type="EMBL" id="JAFVMG010000009">
    <property type="protein sequence ID" value="MBO1328755.1"/>
    <property type="molecule type" value="Genomic_DNA"/>
</dbReference>
<protein>
    <recommendedName>
        <fullName evidence="5">Glycine-rich protein</fullName>
    </recommendedName>
</protein>
<evidence type="ECO:0000313" key="4">
    <source>
        <dbReference type="Proteomes" id="UP000664399"/>
    </source>
</evidence>
<feature type="region of interest" description="Disordered" evidence="1">
    <location>
        <begin position="31"/>
        <end position="89"/>
    </location>
</feature>
<keyword evidence="2" id="KW-0732">Signal</keyword>
<evidence type="ECO:0000256" key="1">
    <source>
        <dbReference type="SAM" id="MobiDB-lite"/>
    </source>
</evidence>
<evidence type="ECO:0000256" key="2">
    <source>
        <dbReference type="SAM" id="SignalP"/>
    </source>
</evidence>
<organism evidence="3 4">
    <name type="scientific">Acetobacter suratthaniensis</name>
    <dbReference type="NCBI Taxonomy" id="1502841"/>
    <lineage>
        <taxon>Bacteria</taxon>
        <taxon>Pseudomonadati</taxon>
        <taxon>Pseudomonadota</taxon>
        <taxon>Alphaproteobacteria</taxon>
        <taxon>Acetobacterales</taxon>
        <taxon>Acetobacteraceae</taxon>
        <taxon>Acetobacter</taxon>
    </lineage>
</organism>
<accession>A0ABS3LN17</accession>
<evidence type="ECO:0000313" key="3">
    <source>
        <dbReference type="EMBL" id="MBO1328755.1"/>
    </source>
</evidence>
<proteinExistence type="predicted"/>
<feature type="compositionally biased region" description="Gly residues" evidence="1">
    <location>
        <begin position="32"/>
        <end position="88"/>
    </location>
</feature>
<feature type="chain" id="PRO_5046976007" description="Glycine-rich protein" evidence="2">
    <location>
        <begin position="30"/>
        <end position="272"/>
    </location>
</feature>
<reference evidence="3 4" key="1">
    <citation type="submission" date="2021-03" db="EMBL/GenBank/DDBJ databases">
        <title>The complete genome sequence of Acetobacter suratthaniensis TBRC 1719.</title>
        <authorList>
            <person name="Charoenyingcharoen P."/>
            <person name="Yukphan P."/>
        </authorList>
    </citation>
    <scope>NUCLEOTIDE SEQUENCE [LARGE SCALE GENOMIC DNA]</scope>
    <source>
        <strain evidence="3 4">TBRC 1719</strain>
    </source>
</reference>
<dbReference type="Proteomes" id="UP000664399">
    <property type="component" value="Unassembled WGS sequence"/>
</dbReference>